<dbReference type="InterPro" id="IPR013087">
    <property type="entry name" value="Znf_C2H2_type"/>
</dbReference>
<evidence type="ECO:0000259" key="12">
    <source>
        <dbReference type="PROSITE" id="PS50157"/>
    </source>
</evidence>
<keyword evidence="4" id="KW-0677">Repeat</keyword>
<gene>
    <name evidence="13" type="ORF">CINCED_3A025514</name>
</gene>
<evidence type="ECO:0000256" key="4">
    <source>
        <dbReference type="ARBA" id="ARBA00022737"/>
    </source>
</evidence>
<dbReference type="SUPFAM" id="SSF57667">
    <property type="entry name" value="beta-beta-alpha zinc fingers"/>
    <property type="match status" value="3"/>
</dbReference>
<keyword evidence="5 11" id="KW-0863">Zinc-finger</keyword>
<evidence type="ECO:0000313" key="14">
    <source>
        <dbReference type="Proteomes" id="UP000325440"/>
    </source>
</evidence>
<dbReference type="FunFam" id="3.30.160.60:FF:000446">
    <property type="entry name" value="Zinc finger protein"/>
    <property type="match status" value="1"/>
</dbReference>
<evidence type="ECO:0000256" key="5">
    <source>
        <dbReference type="ARBA" id="ARBA00022771"/>
    </source>
</evidence>
<dbReference type="GO" id="GO:0000785">
    <property type="term" value="C:chromatin"/>
    <property type="evidence" value="ECO:0007669"/>
    <property type="project" value="TreeGrafter"/>
</dbReference>
<dbReference type="Pfam" id="PF00096">
    <property type="entry name" value="zf-C2H2"/>
    <property type="match status" value="3"/>
</dbReference>
<evidence type="ECO:0000256" key="10">
    <source>
        <dbReference type="ARBA" id="ARBA00023242"/>
    </source>
</evidence>
<organism evidence="13 14">
    <name type="scientific">Cinara cedri</name>
    <dbReference type="NCBI Taxonomy" id="506608"/>
    <lineage>
        <taxon>Eukaryota</taxon>
        <taxon>Metazoa</taxon>
        <taxon>Ecdysozoa</taxon>
        <taxon>Arthropoda</taxon>
        <taxon>Hexapoda</taxon>
        <taxon>Insecta</taxon>
        <taxon>Pterygota</taxon>
        <taxon>Neoptera</taxon>
        <taxon>Paraneoptera</taxon>
        <taxon>Hemiptera</taxon>
        <taxon>Sternorrhyncha</taxon>
        <taxon>Aphidomorpha</taxon>
        <taxon>Aphidoidea</taxon>
        <taxon>Aphididae</taxon>
        <taxon>Lachninae</taxon>
        <taxon>Cinara</taxon>
    </lineage>
</organism>
<evidence type="ECO:0000256" key="6">
    <source>
        <dbReference type="ARBA" id="ARBA00022833"/>
    </source>
</evidence>
<evidence type="ECO:0000256" key="8">
    <source>
        <dbReference type="ARBA" id="ARBA00023125"/>
    </source>
</evidence>
<evidence type="ECO:0000256" key="7">
    <source>
        <dbReference type="ARBA" id="ARBA00023015"/>
    </source>
</evidence>
<reference evidence="13 14" key="1">
    <citation type="submission" date="2019-08" db="EMBL/GenBank/DDBJ databases">
        <authorList>
            <person name="Alioto T."/>
            <person name="Alioto T."/>
            <person name="Gomez Garrido J."/>
        </authorList>
    </citation>
    <scope>NUCLEOTIDE SEQUENCE [LARGE SCALE GENOMIC DNA]</scope>
</reference>
<comment type="similarity">
    <text evidence="2">Belongs to the krueppel C2H2-type zinc-finger protein family.</text>
</comment>
<protein>
    <recommendedName>
        <fullName evidence="12">C2H2-type domain-containing protein</fullName>
    </recommendedName>
</protein>
<dbReference type="GO" id="GO:0008270">
    <property type="term" value="F:zinc ion binding"/>
    <property type="evidence" value="ECO:0007669"/>
    <property type="project" value="UniProtKB-KW"/>
</dbReference>
<dbReference type="FunFam" id="3.30.160.60:FF:002343">
    <property type="entry name" value="Zinc finger protein 33A"/>
    <property type="match status" value="1"/>
</dbReference>
<keyword evidence="6" id="KW-0862">Zinc</keyword>
<feature type="domain" description="C2H2-type" evidence="12">
    <location>
        <begin position="246"/>
        <end position="268"/>
    </location>
</feature>
<name>A0A5E4N8D0_9HEMI</name>
<dbReference type="InterPro" id="IPR036236">
    <property type="entry name" value="Znf_C2H2_sf"/>
</dbReference>
<evidence type="ECO:0000256" key="1">
    <source>
        <dbReference type="ARBA" id="ARBA00004123"/>
    </source>
</evidence>
<evidence type="ECO:0000256" key="11">
    <source>
        <dbReference type="PROSITE-ProRule" id="PRU00042"/>
    </source>
</evidence>
<keyword evidence="3" id="KW-0479">Metal-binding</keyword>
<dbReference type="GO" id="GO:0000978">
    <property type="term" value="F:RNA polymerase II cis-regulatory region sequence-specific DNA binding"/>
    <property type="evidence" value="ECO:0007669"/>
    <property type="project" value="TreeGrafter"/>
</dbReference>
<dbReference type="EMBL" id="CABPRJ010001898">
    <property type="protein sequence ID" value="VVC39882.1"/>
    <property type="molecule type" value="Genomic_DNA"/>
</dbReference>
<dbReference type="OrthoDB" id="6077919at2759"/>
<dbReference type="FunFam" id="3.30.160.60:FF:001480">
    <property type="entry name" value="Si:cabz01071911.3"/>
    <property type="match status" value="1"/>
</dbReference>
<dbReference type="AlphaFoldDB" id="A0A5E4N8D0"/>
<comment type="subcellular location">
    <subcellularLocation>
        <location evidence="1">Nucleus</location>
    </subcellularLocation>
</comment>
<dbReference type="Gene3D" id="3.30.160.60">
    <property type="entry name" value="Classic Zinc Finger"/>
    <property type="match status" value="5"/>
</dbReference>
<feature type="domain" description="C2H2-type" evidence="12">
    <location>
        <begin position="190"/>
        <end position="217"/>
    </location>
</feature>
<evidence type="ECO:0000256" key="9">
    <source>
        <dbReference type="ARBA" id="ARBA00023163"/>
    </source>
</evidence>
<dbReference type="PANTHER" id="PTHR14003">
    <property type="entry name" value="TRANSCRIPTIONAL REPRESSOR PROTEIN YY"/>
    <property type="match status" value="1"/>
</dbReference>
<dbReference type="GO" id="GO:0005667">
    <property type="term" value="C:transcription regulator complex"/>
    <property type="evidence" value="ECO:0007669"/>
    <property type="project" value="TreeGrafter"/>
</dbReference>
<dbReference type="GO" id="GO:0000981">
    <property type="term" value="F:DNA-binding transcription factor activity, RNA polymerase II-specific"/>
    <property type="evidence" value="ECO:0007669"/>
    <property type="project" value="TreeGrafter"/>
</dbReference>
<keyword evidence="7" id="KW-0805">Transcription regulation</keyword>
<dbReference type="FunFam" id="3.30.160.60:FF:000303">
    <property type="entry name" value="Zinc finger protein 41"/>
    <property type="match status" value="1"/>
</dbReference>
<keyword evidence="14" id="KW-1185">Reference proteome</keyword>
<evidence type="ECO:0000256" key="3">
    <source>
        <dbReference type="ARBA" id="ARBA00022723"/>
    </source>
</evidence>
<accession>A0A5E4N8D0</accession>
<dbReference type="PROSITE" id="PS00028">
    <property type="entry name" value="ZINC_FINGER_C2H2_1"/>
    <property type="match status" value="5"/>
</dbReference>
<sequence length="272" mass="32189">MEISKTEPIEIKQELDLIDGWNYYSEITIERDPKEYILYKEYNKNQSQHYICDLKEENKQANDQNIEIKKEIDLIDSCKYENVNTSPRHIETKIEEKSYHFSPTKPFKNNLSIKSLRQKSDSVYNGTHNSQKQFKCDICQHSFTQFSNLKRHKMIHTGEKAYKCDICEKSFRQKSDMMIHTSAHTGKKPFKCNICTNSFALMSRLKQHMIIHTGDRPYKCPTCEKSFRQKKDLPVHIRTHTGEKLFTCDVCEMAFCKMMSLKNHKLTHLKTI</sequence>
<feature type="domain" description="C2H2-type" evidence="12">
    <location>
        <begin position="134"/>
        <end position="161"/>
    </location>
</feature>
<dbReference type="GO" id="GO:0045893">
    <property type="term" value="P:positive regulation of DNA-templated transcription"/>
    <property type="evidence" value="ECO:0007669"/>
    <property type="project" value="UniProtKB-ARBA"/>
</dbReference>
<dbReference type="PROSITE" id="PS50157">
    <property type="entry name" value="ZINC_FINGER_C2H2_2"/>
    <property type="match status" value="5"/>
</dbReference>
<evidence type="ECO:0000313" key="13">
    <source>
        <dbReference type="EMBL" id="VVC39882.1"/>
    </source>
</evidence>
<feature type="domain" description="C2H2-type" evidence="12">
    <location>
        <begin position="162"/>
        <end position="189"/>
    </location>
</feature>
<keyword evidence="10" id="KW-0539">Nucleus</keyword>
<dbReference type="Proteomes" id="UP000325440">
    <property type="component" value="Unassembled WGS sequence"/>
</dbReference>
<keyword evidence="9" id="KW-0804">Transcription</keyword>
<proteinExistence type="inferred from homology"/>
<feature type="domain" description="C2H2-type" evidence="12">
    <location>
        <begin position="218"/>
        <end position="245"/>
    </location>
</feature>
<dbReference type="SMART" id="SM00355">
    <property type="entry name" value="ZnF_C2H2"/>
    <property type="match status" value="5"/>
</dbReference>
<evidence type="ECO:0000256" key="2">
    <source>
        <dbReference type="ARBA" id="ARBA00006991"/>
    </source>
</evidence>
<dbReference type="GO" id="GO:0031519">
    <property type="term" value="C:PcG protein complex"/>
    <property type="evidence" value="ECO:0007669"/>
    <property type="project" value="TreeGrafter"/>
</dbReference>
<dbReference type="PANTHER" id="PTHR14003:SF23">
    <property type="entry name" value="ZINC FINGER PROTEIN 143"/>
    <property type="match status" value="1"/>
</dbReference>
<dbReference type="FunFam" id="3.30.160.60:FF:001732">
    <property type="entry name" value="Zgc:162936"/>
    <property type="match status" value="1"/>
</dbReference>
<keyword evidence="8" id="KW-0238">DNA-binding</keyword>